<dbReference type="EMBL" id="DF238783">
    <property type="protein sequence ID" value="GAC94306.1"/>
    <property type="molecule type" value="Genomic_DNA"/>
</dbReference>
<dbReference type="PANTHER" id="PTHR11904">
    <property type="entry name" value="METHYLTHIOADENOSINE/PURINE NUCLEOSIDE PHOSPHORYLASE"/>
    <property type="match status" value="1"/>
</dbReference>
<dbReference type="GeneID" id="24107172"/>
<gene>
    <name evidence="8" type="ORF">PHSY_001877</name>
</gene>
<dbReference type="InterPro" id="IPR011268">
    <property type="entry name" value="Purine_phosphorylase"/>
</dbReference>
<accession>R9NZS3</accession>
<name>R9NZS3_PSEHS</name>
<dbReference type="InterPro" id="IPR035994">
    <property type="entry name" value="Nucleoside_phosphorylase_sf"/>
</dbReference>
<dbReference type="GO" id="GO:0009116">
    <property type="term" value="P:nucleoside metabolic process"/>
    <property type="evidence" value="ECO:0007669"/>
    <property type="project" value="InterPro"/>
</dbReference>
<dbReference type="Proteomes" id="UP000014071">
    <property type="component" value="Unassembled WGS sequence"/>
</dbReference>
<evidence type="ECO:0000256" key="1">
    <source>
        <dbReference type="ARBA" id="ARBA00005058"/>
    </source>
</evidence>
<comment type="pathway">
    <text evidence="1">Purine metabolism; purine nucleoside salvage.</text>
</comment>
<evidence type="ECO:0000256" key="4">
    <source>
        <dbReference type="ARBA" id="ARBA00022676"/>
    </source>
</evidence>
<dbReference type="SUPFAM" id="SSF53167">
    <property type="entry name" value="Purine and uridine phosphorylases"/>
    <property type="match status" value="1"/>
</dbReference>
<dbReference type="PANTHER" id="PTHR11904:SF9">
    <property type="entry name" value="PURINE NUCLEOSIDE PHOSPHORYLASE-RELATED"/>
    <property type="match status" value="1"/>
</dbReference>
<evidence type="ECO:0000256" key="6">
    <source>
        <dbReference type="ARBA" id="ARBA00031036"/>
    </source>
</evidence>
<sequence length="348" mass="36977">MSKVDLDALPPQFKQAVEAIRAVVPAELASPKWGIIWYVGPLDTSLSPFLFLIADLAFFSLFLLYDSGSGLSGLASTLTSVVHVPYTSIPGFAESTVAGHTSSLAFGFLSSIPVVACLGRFHTYEGHSASTCVFPTRVLALLGIRALIVTNAAGGLNPSFSVGTIMAIHDHLSLPTLTSMNPLIGANLDAFGPRFPPLSNAYSLDLRLALYRAAQKLNLLPSLASGTYAYVLGPSYESRADANFLRSVGADAVGMSTVPEVIAATHAGIKVLAISLITNNVVLHDYFDFQKAIEQEQNGGEKVEETIQKLIAKDTQGAANHEEVLEAGKARAEDMSRLVAEIVRSTDV</sequence>
<dbReference type="RefSeq" id="XP_012187893.1">
    <property type="nucleotide sequence ID" value="XM_012332503.1"/>
</dbReference>
<dbReference type="NCBIfam" id="NF006054">
    <property type="entry name" value="PRK08202.1"/>
    <property type="match status" value="1"/>
</dbReference>
<dbReference type="HOGENOM" id="CLU_054456_1_2_1"/>
<keyword evidence="4" id="KW-0328">Glycosyltransferase</keyword>
<dbReference type="Gene3D" id="3.40.50.1580">
    <property type="entry name" value="Nucleoside phosphorylase domain"/>
    <property type="match status" value="1"/>
</dbReference>
<dbReference type="AlphaFoldDB" id="R9NZS3"/>
<dbReference type="InterPro" id="IPR000845">
    <property type="entry name" value="Nucleoside_phosphorylase_d"/>
</dbReference>
<evidence type="ECO:0000256" key="3">
    <source>
        <dbReference type="ARBA" id="ARBA00011886"/>
    </source>
</evidence>
<dbReference type="OrthoDB" id="10261782at2759"/>
<protein>
    <recommendedName>
        <fullName evidence="3">purine-nucleoside phosphorylase</fullName>
        <ecNumber evidence="3">2.4.2.1</ecNumber>
    </recommendedName>
    <alternativeName>
        <fullName evidence="6">Inosine-guanosine phosphorylase</fullName>
    </alternativeName>
</protein>
<feature type="domain" description="Nucleoside phosphorylase" evidence="7">
    <location>
        <begin position="81"/>
        <end position="314"/>
    </location>
</feature>
<dbReference type="EC" id="2.4.2.1" evidence="3"/>
<evidence type="ECO:0000259" key="7">
    <source>
        <dbReference type="Pfam" id="PF01048"/>
    </source>
</evidence>
<dbReference type="Pfam" id="PF01048">
    <property type="entry name" value="PNP_UDP_1"/>
    <property type="match status" value="1"/>
</dbReference>
<dbReference type="eggNOG" id="KOG3984">
    <property type="taxonomic scope" value="Eukaryota"/>
</dbReference>
<evidence type="ECO:0000313" key="8">
    <source>
        <dbReference type="EMBL" id="GAC94306.1"/>
    </source>
</evidence>
<dbReference type="NCBIfam" id="TIGR01697">
    <property type="entry name" value="PNPH-PUNA-XAPA"/>
    <property type="match status" value="1"/>
</dbReference>
<dbReference type="STRING" id="1305764.R9NZS3"/>
<dbReference type="UniPathway" id="UPA00606"/>
<comment type="similarity">
    <text evidence="2">Belongs to the PNP/MTAP phosphorylase family.</text>
</comment>
<evidence type="ECO:0000256" key="5">
    <source>
        <dbReference type="ARBA" id="ARBA00022679"/>
    </source>
</evidence>
<evidence type="ECO:0000313" key="9">
    <source>
        <dbReference type="Proteomes" id="UP000014071"/>
    </source>
</evidence>
<reference evidence="9" key="1">
    <citation type="journal article" date="2013" name="Genome Announc.">
        <title>Draft genome sequence of the basidiomycetous yeast-like fungus Pseudozyma hubeiensis SY62, which produces an abundant amount of the biosurfactant mannosylerythritol lipids.</title>
        <authorList>
            <person name="Konishi M."/>
            <person name="Hatada Y."/>
            <person name="Horiuchi J."/>
        </authorList>
    </citation>
    <scope>NUCLEOTIDE SEQUENCE [LARGE SCALE GENOMIC DNA]</scope>
    <source>
        <strain evidence="9">SY62</strain>
    </source>
</reference>
<keyword evidence="9" id="KW-1185">Reference proteome</keyword>
<dbReference type="CDD" id="cd09009">
    <property type="entry name" value="PNP-EcPNPII_like"/>
    <property type="match status" value="1"/>
</dbReference>
<proteinExistence type="inferred from homology"/>
<keyword evidence="5" id="KW-0808">Transferase</keyword>
<dbReference type="GO" id="GO:0005737">
    <property type="term" value="C:cytoplasm"/>
    <property type="evidence" value="ECO:0007669"/>
    <property type="project" value="TreeGrafter"/>
</dbReference>
<dbReference type="GO" id="GO:0004731">
    <property type="term" value="F:purine-nucleoside phosphorylase activity"/>
    <property type="evidence" value="ECO:0007669"/>
    <property type="project" value="UniProtKB-EC"/>
</dbReference>
<organism evidence="8 9">
    <name type="scientific">Pseudozyma hubeiensis (strain SY62)</name>
    <name type="common">Yeast</name>
    <dbReference type="NCBI Taxonomy" id="1305764"/>
    <lineage>
        <taxon>Eukaryota</taxon>
        <taxon>Fungi</taxon>
        <taxon>Dikarya</taxon>
        <taxon>Basidiomycota</taxon>
        <taxon>Ustilaginomycotina</taxon>
        <taxon>Ustilaginomycetes</taxon>
        <taxon>Ustilaginales</taxon>
        <taxon>Ustilaginaceae</taxon>
        <taxon>Pseudozyma</taxon>
    </lineage>
</organism>
<evidence type="ECO:0000256" key="2">
    <source>
        <dbReference type="ARBA" id="ARBA00006751"/>
    </source>
</evidence>